<feature type="repeat" description="PPR" evidence="2">
    <location>
        <begin position="199"/>
        <end position="233"/>
    </location>
</feature>
<dbReference type="AlphaFoldDB" id="A0A7N0T8X1"/>
<name>A0A7N0T8X1_KALFE</name>
<keyword evidence="1" id="KW-0677">Repeat</keyword>
<dbReference type="PROSITE" id="PS51375">
    <property type="entry name" value="PPR"/>
    <property type="match status" value="4"/>
</dbReference>
<sequence length="529" mass="58623">MHPSLNLISLLKRCSDFKNVRQIHGVMVSTGLEIDSVFLTKLIEVCSSFGFYAYVYSLFSARAEPDVYLYNSVIKALSSSSDFAKRSVMIYGDIRGVGLQPDTYTVPFVLRAVSRLPDVCAGRQVHCGSFVSGLSLNVHVATGLVQMYWACGCGVDARKVFDEMRAFDVFLWNAMVAGYVKVGDLDSASGLFEIMPARNVISWTSMISGYAQMNCPSKAIDLFRRMQLDNVRPDEVAMLAALSACANLGEIDLGEWIISYIDRHRLQKTEQISNARIDMHAKSGNIQKALEVFEDMKVKSVVSWTTMIAGLAMNGLGNKALEMFEHMEKAGVEPNGVTFLSVLSACSHSGLVDLGWWYLDLMDSRYGIKPTVEHLGCMVDLLGRAGHLQEAEKLIKEMPYEGNKAMWGSVLNSARVHGDADLAKRALNNLLVLEPNNSGNFMLMSNTLASHGKWNEARMIRKIMKETGVKKMAGGSFIEVEDQVYGFFAGDGSHPQYDGICEVANNISDELKMLNTVVHNHKYEMCIEI</sequence>
<feature type="repeat" description="PPR" evidence="2">
    <location>
        <begin position="66"/>
        <end position="101"/>
    </location>
</feature>
<accession>A0A7N0T8X1</accession>
<evidence type="ECO:0000313" key="3">
    <source>
        <dbReference type="EnsemblPlants" id="Kaladp0025s0044.1.v1.1.CDS.1"/>
    </source>
</evidence>
<feature type="repeat" description="PPR" evidence="2">
    <location>
        <begin position="300"/>
        <end position="334"/>
    </location>
</feature>
<dbReference type="FunFam" id="1.25.40.10:FF:000242">
    <property type="entry name" value="Pentatricopeptide repeat-containing protein"/>
    <property type="match status" value="1"/>
</dbReference>
<proteinExistence type="predicted"/>
<keyword evidence="4" id="KW-1185">Reference proteome</keyword>
<dbReference type="Gramene" id="Kaladp0025s0044.1.v1.1">
    <property type="protein sequence ID" value="Kaladp0025s0044.1.v1.1.CDS.1"/>
    <property type="gene ID" value="Kaladp0025s0044.v1.1"/>
</dbReference>
<evidence type="ECO:0000256" key="2">
    <source>
        <dbReference type="PROSITE-ProRule" id="PRU00708"/>
    </source>
</evidence>
<feature type="repeat" description="PPR" evidence="2">
    <location>
        <begin position="168"/>
        <end position="198"/>
    </location>
</feature>
<dbReference type="PANTHER" id="PTHR47926:SF432">
    <property type="entry name" value="(WILD MALAYSIAN BANANA) HYPOTHETICAL PROTEIN"/>
    <property type="match status" value="1"/>
</dbReference>
<evidence type="ECO:0000313" key="4">
    <source>
        <dbReference type="Proteomes" id="UP000594263"/>
    </source>
</evidence>
<dbReference type="InterPro" id="IPR046848">
    <property type="entry name" value="E_motif"/>
</dbReference>
<dbReference type="OMA" id="HRSVITW"/>
<evidence type="ECO:0000256" key="1">
    <source>
        <dbReference type="ARBA" id="ARBA00022737"/>
    </source>
</evidence>
<dbReference type="Pfam" id="PF20431">
    <property type="entry name" value="E_motif"/>
    <property type="match status" value="1"/>
</dbReference>
<dbReference type="InterPro" id="IPR046960">
    <property type="entry name" value="PPR_At4g14850-like_plant"/>
</dbReference>
<protein>
    <submittedName>
        <fullName evidence="3">Uncharacterized protein</fullName>
    </submittedName>
</protein>
<dbReference type="InterPro" id="IPR002885">
    <property type="entry name" value="PPR_rpt"/>
</dbReference>
<dbReference type="EnsemblPlants" id="Kaladp0025s0044.1.v1.1">
    <property type="protein sequence ID" value="Kaladp0025s0044.1.v1.1.CDS.1"/>
    <property type="gene ID" value="Kaladp0025s0044.v1.1"/>
</dbReference>
<organism evidence="3 4">
    <name type="scientific">Kalanchoe fedtschenkoi</name>
    <name type="common">Lavender scallops</name>
    <name type="synonym">South American air plant</name>
    <dbReference type="NCBI Taxonomy" id="63787"/>
    <lineage>
        <taxon>Eukaryota</taxon>
        <taxon>Viridiplantae</taxon>
        <taxon>Streptophyta</taxon>
        <taxon>Embryophyta</taxon>
        <taxon>Tracheophyta</taxon>
        <taxon>Spermatophyta</taxon>
        <taxon>Magnoliopsida</taxon>
        <taxon>eudicotyledons</taxon>
        <taxon>Gunneridae</taxon>
        <taxon>Pentapetalae</taxon>
        <taxon>Saxifragales</taxon>
        <taxon>Crassulaceae</taxon>
        <taxon>Kalanchoe</taxon>
    </lineage>
</organism>
<dbReference type="GO" id="GO:0003723">
    <property type="term" value="F:RNA binding"/>
    <property type="evidence" value="ECO:0007669"/>
    <property type="project" value="InterPro"/>
</dbReference>
<dbReference type="InterPro" id="IPR011990">
    <property type="entry name" value="TPR-like_helical_dom_sf"/>
</dbReference>
<dbReference type="FunFam" id="1.25.40.10:FF:000348">
    <property type="entry name" value="Pentatricopeptide repeat-containing protein chloroplastic"/>
    <property type="match status" value="1"/>
</dbReference>
<dbReference type="Pfam" id="PF13041">
    <property type="entry name" value="PPR_2"/>
    <property type="match status" value="2"/>
</dbReference>
<dbReference type="Gene3D" id="1.25.40.10">
    <property type="entry name" value="Tetratricopeptide repeat domain"/>
    <property type="match status" value="4"/>
</dbReference>
<dbReference type="Pfam" id="PF01535">
    <property type="entry name" value="PPR"/>
    <property type="match status" value="3"/>
</dbReference>
<dbReference type="GO" id="GO:0009451">
    <property type="term" value="P:RNA modification"/>
    <property type="evidence" value="ECO:0007669"/>
    <property type="project" value="InterPro"/>
</dbReference>
<reference evidence="3" key="1">
    <citation type="submission" date="2021-01" db="UniProtKB">
        <authorList>
            <consortium name="EnsemblPlants"/>
        </authorList>
    </citation>
    <scope>IDENTIFICATION</scope>
</reference>
<dbReference type="NCBIfam" id="TIGR00756">
    <property type="entry name" value="PPR"/>
    <property type="match status" value="4"/>
</dbReference>
<dbReference type="Proteomes" id="UP000594263">
    <property type="component" value="Unplaced"/>
</dbReference>
<dbReference type="PANTHER" id="PTHR47926">
    <property type="entry name" value="PENTATRICOPEPTIDE REPEAT-CONTAINING PROTEIN"/>
    <property type="match status" value="1"/>
</dbReference>